<name>D2QXU0_PIRSD</name>
<dbReference type="GO" id="GO:0003723">
    <property type="term" value="F:RNA binding"/>
    <property type="evidence" value="ECO:0007669"/>
    <property type="project" value="InterPro"/>
</dbReference>
<dbReference type="GO" id="GO:0006396">
    <property type="term" value="P:RNA processing"/>
    <property type="evidence" value="ECO:0007669"/>
    <property type="project" value="InterPro"/>
</dbReference>
<dbReference type="AlphaFoldDB" id="D2QXU0"/>
<evidence type="ECO:0000313" key="4">
    <source>
        <dbReference type="EMBL" id="ADB18017.1"/>
    </source>
</evidence>
<dbReference type="SUPFAM" id="SSF75217">
    <property type="entry name" value="alpha/beta knot"/>
    <property type="match status" value="1"/>
</dbReference>
<keyword evidence="1 4" id="KW-0489">Methyltransferase</keyword>
<dbReference type="Proteomes" id="UP000001887">
    <property type="component" value="Chromosome"/>
</dbReference>
<dbReference type="Gene3D" id="3.40.1280.10">
    <property type="match status" value="1"/>
</dbReference>
<evidence type="ECO:0000259" key="3">
    <source>
        <dbReference type="Pfam" id="PF00588"/>
    </source>
</evidence>
<dbReference type="InterPro" id="IPR029064">
    <property type="entry name" value="Ribosomal_eL30-like_sf"/>
</dbReference>
<dbReference type="PANTHER" id="PTHR43191">
    <property type="entry name" value="RRNA METHYLTRANSFERASE 3"/>
    <property type="match status" value="1"/>
</dbReference>
<organism evidence="4 5">
    <name type="scientific">Pirellula staleyi (strain ATCC 27377 / DSM 6068 / ICPB 4128)</name>
    <name type="common">Pirella staleyi</name>
    <dbReference type="NCBI Taxonomy" id="530564"/>
    <lineage>
        <taxon>Bacteria</taxon>
        <taxon>Pseudomonadati</taxon>
        <taxon>Planctomycetota</taxon>
        <taxon>Planctomycetia</taxon>
        <taxon>Pirellulales</taxon>
        <taxon>Pirellulaceae</taxon>
        <taxon>Pirellula</taxon>
    </lineage>
</organism>
<keyword evidence="5" id="KW-1185">Reference proteome</keyword>
<reference evidence="4 5" key="1">
    <citation type="journal article" date="2009" name="Stand. Genomic Sci.">
        <title>Complete genome sequence of Pirellula staleyi type strain (ATCC 27377).</title>
        <authorList>
            <person name="Clum A."/>
            <person name="Tindall B.J."/>
            <person name="Sikorski J."/>
            <person name="Ivanova N."/>
            <person name="Mavrommatis K."/>
            <person name="Lucas S."/>
            <person name="Glavina del Rio T."/>
            <person name="Nolan M."/>
            <person name="Chen F."/>
            <person name="Tice H."/>
            <person name="Pitluck S."/>
            <person name="Cheng J.F."/>
            <person name="Chertkov O."/>
            <person name="Brettin T."/>
            <person name="Han C."/>
            <person name="Detter J.C."/>
            <person name="Kuske C."/>
            <person name="Bruce D."/>
            <person name="Goodwin L."/>
            <person name="Ovchinikova G."/>
            <person name="Pati A."/>
            <person name="Mikhailova N."/>
            <person name="Chen A."/>
            <person name="Palaniappan K."/>
            <person name="Land M."/>
            <person name="Hauser L."/>
            <person name="Chang Y.J."/>
            <person name="Jeffries C.D."/>
            <person name="Chain P."/>
            <person name="Rohde M."/>
            <person name="Goker M."/>
            <person name="Bristow J."/>
            <person name="Eisen J.A."/>
            <person name="Markowitz V."/>
            <person name="Hugenholtz P."/>
            <person name="Kyrpides N.C."/>
            <person name="Klenk H.P."/>
            <person name="Lapidus A."/>
        </authorList>
    </citation>
    <scope>NUCLEOTIDE SEQUENCE [LARGE SCALE GENOMIC DNA]</scope>
    <source>
        <strain evidence="5">ATCC 27377 / DSM 6068 / ICPB 4128</strain>
    </source>
</reference>
<dbReference type="EMBL" id="CP001848">
    <property type="protein sequence ID" value="ADB18017.1"/>
    <property type="molecule type" value="Genomic_DNA"/>
</dbReference>
<sequence>MTLVPITSFDDPLVAPYHEMNRRNLAQHSGLFIVEGDKLVDRLITSSFAMHSLLAEPDMAERYATQVPAEVPIYVVDRATLQATIGFNFHRGILGCGYRREQPTVEQLLTTPPTVAQVTAGRAADIGNLILVLAEVQDPTNLGSILRSAAAFGCRGVVLGPRCADPFARRVIRVSMGSALTIPITVSSNLACDLESIAEKGYQLTATVLSDRAKKLGDLQLDVPRALLLGSEGNGLAPEWIAMCREHVTIPMAWGTDSLNVAIAAAVLLYHFSTSRLC</sequence>
<dbReference type="OrthoDB" id="9794400at2"/>
<dbReference type="Pfam" id="PF00588">
    <property type="entry name" value="SpoU_methylase"/>
    <property type="match status" value="1"/>
</dbReference>
<dbReference type="GO" id="GO:0032259">
    <property type="term" value="P:methylation"/>
    <property type="evidence" value="ECO:0007669"/>
    <property type="project" value="UniProtKB-KW"/>
</dbReference>
<accession>D2QXU0</accession>
<protein>
    <submittedName>
        <fullName evidence="4">tRNA/rRNA methyltransferase (SpoU)</fullName>
    </submittedName>
</protein>
<dbReference type="PANTHER" id="PTHR43191:SF12">
    <property type="entry name" value="RRNA METHYLASE"/>
    <property type="match status" value="1"/>
</dbReference>
<dbReference type="InterPro" id="IPR029026">
    <property type="entry name" value="tRNA_m1G_MTases_N"/>
</dbReference>
<dbReference type="GO" id="GO:0008173">
    <property type="term" value="F:RNA methyltransferase activity"/>
    <property type="evidence" value="ECO:0007669"/>
    <property type="project" value="InterPro"/>
</dbReference>
<dbReference type="SUPFAM" id="SSF55315">
    <property type="entry name" value="L30e-like"/>
    <property type="match status" value="1"/>
</dbReference>
<feature type="domain" description="tRNA/rRNA methyltransferase SpoU type" evidence="3">
    <location>
        <begin position="129"/>
        <end position="270"/>
    </location>
</feature>
<keyword evidence="2 4" id="KW-0808">Transferase</keyword>
<dbReference type="eggNOG" id="COG0566">
    <property type="taxonomic scope" value="Bacteria"/>
</dbReference>
<evidence type="ECO:0000256" key="2">
    <source>
        <dbReference type="ARBA" id="ARBA00022679"/>
    </source>
</evidence>
<dbReference type="KEGG" id="psl:Psta_3353"/>
<dbReference type="InterPro" id="IPR001537">
    <property type="entry name" value="SpoU_MeTrfase"/>
</dbReference>
<dbReference type="Gene3D" id="3.30.1330.30">
    <property type="match status" value="1"/>
</dbReference>
<dbReference type="InterPro" id="IPR051259">
    <property type="entry name" value="rRNA_Methyltransferase"/>
</dbReference>
<gene>
    <name evidence="4" type="ordered locus">Psta_3353</name>
</gene>
<dbReference type="STRING" id="530564.Psta_3353"/>
<evidence type="ECO:0000313" key="5">
    <source>
        <dbReference type="Proteomes" id="UP000001887"/>
    </source>
</evidence>
<proteinExistence type="predicted"/>
<dbReference type="CDD" id="cd18095">
    <property type="entry name" value="SpoU-like_rRNA-MTase"/>
    <property type="match status" value="1"/>
</dbReference>
<dbReference type="InterPro" id="IPR029028">
    <property type="entry name" value="Alpha/beta_knot_MTases"/>
</dbReference>
<dbReference type="HOGENOM" id="CLU_021322_3_3_0"/>
<evidence type="ECO:0000256" key="1">
    <source>
        <dbReference type="ARBA" id="ARBA00022603"/>
    </source>
</evidence>